<dbReference type="GO" id="GO:0005886">
    <property type="term" value="C:plasma membrane"/>
    <property type="evidence" value="ECO:0007669"/>
    <property type="project" value="UniProtKB-SubCell"/>
</dbReference>
<sequence>MKALLKQLKQHPFSRQVSRWVFLAAAQLPVQHKLIMFESFSGKQYSCNPRAIYEYLNQHSEGYELIWSINKGQESFFKNAGIPYIRRLSLQWFIKMARAKYWVTNSRMPSWVPKPKHNIYIQTWHGTPLKRLVADMEEVHMPGTDRKSYIEGFHQEAKHWDYLLSPNQYSSEIFKRAFDYSGEIIEKGYPRNDDLINLNHEEEISKLKEQYGLPKSKKVILYAPTWRDNDFYEPGRYKFKLQLDLSMLQKELGSQYVVILRMHSFISESLDISEFEGFVFDYSKGVDITNLYLVSDVLITDYSSVFFDYAILRRPMLFFTYDIELYRGKIRGFYFDLEKEAPGPLVMNTQQIIDEIQKFNDDSNPEQEQKMASFIDRFCYLEKGESAKKTVEAVFGGKE</sequence>
<dbReference type="InterPro" id="IPR043149">
    <property type="entry name" value="TagF_N"/>
</dbReference>
<gene>
    <name evidence="7" type="ORF">FN960_02170</name>
</gene>
<evidence type="ECO:0000256" key="5">
    <source>
        <dbReference type="ARBA" id="ARBA00022944"/>
    </source>
</evidence>
<dbReference type="Gene3D" id="3.40.50.11820">
    <property type="match status" value="1"/>
</dbReference>
<comment type="similarity">
    <text evidence="2">Belongs to the CDP-glycerol glycerophosphotransferase family.</text>
</comment>
<keyword evidence="8" id="KW-1185">Reference proteome</keyword>
<keyword evidence="6" id="KW-0472">Membrane</keyword>
<dbReference type="Proteomes" id="UP000318521">
    <property type="component" value="Unassembled WGS sequence"/>
</dbReference>
<dbReference type="Gene3D" id="3.40.50.12580">
    <property type="match status" value="1"/>
</dbReference>
<dbReference type="InterPro" id="IPR007554">
    <property type="entry name" value="Glycerophosphate_synth"/>
</dbReference>
<dbReference type="GO" id="GO:0047355">
    <property type="term" value="F:CDP-glycerol glycerophosphotransferase activity"/>
    <property type="evidence" value="ECO:0007669"/>
    <property type="project" value="InterPro"/>
</dbReference>
<dbReference type="RefSeq" id="WP_143846727.1">
    <property type="nucleotide sequence ID" value="NZ_VLXZ01000001.1"/>
</dbReference>
<evidence type="ECO:0000256" key="3">
    <source>
        <dbReference type="ARBA" id="ARBA00022475"/>
    </source>
</evidence>
<evidence type="ECO:0000256" key="2">
    <source>
        <dbReference type="ARBA" id="ARBA00010488"/>
    </source>
</evidence>
<evidence type="ECO:0000256" key="4">
    <source>
        <dbReference type="ARBA" id="ARBA00022679"/>
    </source>
</evidence>
<reference evidence="7 8" key="1">
    <citation type="submission" date="2019-07" db="EMBL/GenBank/DDBJ databases">
        <authorList>
            <person name="Park Y.J."/>
            <person name="Jeong S.E."/>
            <person name="Jung H.S."/>
        </authorList>
    </citation>
    <scope>NUCLEOTIDE SEQUENCE [LARGE SCALE GENOMIC DNA]</scope>
    <source>
        <strain evidence="8">P16(2019)</strain>
    </source>
</reference>
<keyword evidence="5" id="KW-0777">Teichoic acid biosynthesis</keyword>
<protein>
    <submittedName>
        <fullName evidence="7">CDP-glycerol glycerophosphotransferase family protein</fullName>
    </submittedName>
</protein>
<dbReference type="GO" id="GO:0019350">
    <property type="term" value="P:teichoic acid biosynthetic process"/>
    <property type="evidence" value="ECO:0007669"/>
    <property type="project" value="UniProtKB-KW"/>
</dbReference>
<dbReference type="InterPro" id="IPR043148">
    <property type="entry name" value="TagF_C"/>
</dbReference>
<dbReference type="PANTHER" id="PTHR37316:SF3">
    <property type="entry name" value="TEICHOIC ACID GLYCEROL-PHOSPHATE TRANSFERASE"/>
    <property type="match status" value="1"/>
</dbReference>
<dbReference type="InterPro" id="IPR051612">
    <property type="entry name" value="Teichoic_Acid_Biosynth"/>
</dbReference>
<proteinExistence type="inferred from homology"/>
<accession>A0A554A3W7</accession>
<evidence type="ECO:0000313" key="7">
    <source>
        <dbReference type="EMBL" id="TSB48382.1"/>
    </source>
</evidence>
<evidence type="ECO:0000256" key="6">
    <source>
        <dbReference type="ARBA" id="ARBA00023136"/>
    </source>
</evidence>
<comment type="caution">
    <text evidence="7">The sequence shown here is derived from an EMBL/GenBank/DDBJ whole genome shotgun (WGS) entry which is preliminary data.</text>
</comment>
<dbReference type="AlphaFoldDB" id="A0A554A3W7"/>
<dbReference type="EMBL" id="VLXZ01000001">
    <property type="protein sequence ID" value="TSB48382.1"/>
    <property type="molecule type" value="Genomic_DNA"/>
</dbReference>
<dbReference type="Pfam" id="PF04464">
    <property type="entry name" value="Glyphos_transf"/>
    <property type="match status" value="1"/>
</dbReference>
<comment type="subcellular location">
    <subcellularLocation>
        <location evidence="1">Cell membrane</location>
        <topology evidence="1">Peripheral membrane protein</topology>
    </subcellularLocation>
</comment>
<evidence type="ECO:0000256" key="1">
    <source>
        <dbReference type="ARBA" id="ARBA00004202"/>
    </source>
</evidence>
<evidence type="ECO:0000313" key="8">
    <source>
        <dbReference type="Proteomes" id="UP000318521"/>
    </source>
</evidence>
<dbReference type="SUPFAM" id="SSF53756">
    <property type="entry name" value="UDP-Glycosyltransferase/glycogen phosphorylase"/>
    <property type="match status" value="1"/>
</dbReference>
<dbReference type="OrthoDB" id="9811865at2"/>
<dbReference type="PANTHER" id="PTHR37316">
    <property type="entry name" value="TEICHOIC ACID GLYCEROL-PHOSPHATE PRIMASE"/>
    <property type="match status" value="1"/>
</dbReference>
<keyword evidence="4 7" id="KW-0808">Transferase</keyword>
<organism evidence="7 8">
    <name type="scientific">Alkalicoccobacillus porphyridii</name>
    <dbReference type="NCBI Taxonomy" id="2597270"/>
    <lineage>
        <taxon>Bacteria</taxon>
        <taxon>Bacillati</taxon>
        <taxon>Bacillota</taxon>
        <taxon>Bacilli</taxon>
        <taxon>Bacillales</taxon>
        <taxon>Bacillaceae</taxon>
        <taxon>Alkalicoccobacillus</taxon>
    </lineage>
</organism>
<name>A0A554A3W7_9BACI</name>
<keyword evidence="3" id="KW-1003">Cell membrane</keyword>